<feature type="transmembrane region" description="Helical" evidence="1">
    <location>
        <begin position="71"/>
        <end position="95"/>
    </location>
</feature>
<name>A0A017HRI6_9RHOB</name>
<dbReference type="Pfam" id="PF04955">
    <property type="entry name" value="HupE_UreJ"/>
    <property type="match status" value="1"/>
</dbReference>
<proteinExistence type="predicted"/>
<keyword evidence="1" id="KW-1133">Transmembrane helix</keyword>
<dbReference type="InterPro" id="IPR007038">
    <property type="entry name" value="HupE_UreJ"/>
</dbReference>
<keyword evidence="3" id="KW-1185">Reference proteome</keyword>
<keyword evidence="1" id="KW-0472">Membrane</keyword>
<organism evidence="2 3">
    <name type="scientific">Rubellimicrobium mesophilum DSM 19309</name>
    <dbReference type="NCBI Taxonomy" id="442562"/>
    <lineage>
        <taxon>Bacteria</taxon>
        <taxon>Pseudomonadati</taxon>
        <taxon>Pseudomonadota</taxon>
        <taxon>Alphaproteobacteria</taxon>
        <taxon>Rhodobacterales</taxon>
        <taxon>Roseobacteraceae</taxon>
        <taxon>Rubellimicrobium</taxon>
    </lineage>
</organism>
<gene>
    <name evidence="2" type="ORF">Rumeso_02043</name>
</gene>
<evidence type="ECO:0000256" key="1">
    <source>
        <dbReference type="SAM" id="Phobius"/>
    </source>
</evidence>
<dbReference type="EMBL" id="AOSK01000046">
    <property type="protein sequence ID" value="EYD76379.1"/>
    <property type="molecule type" value="Genomic_DNA"/>
</dbReference>
<accession>A0A017HRI6</accession>
<sequence>MGYLLATGQTPIPLVDALVHILIMGSLLLLAGAITFPIRLPLREAVSTMAMFGSCHGYVHGLEAGLEMPGWFGLGSIMTATALLSLGVIVGLTVAQSRRSP</sequence>
<comment type="caution">
    <text evidence="2">The sequence shown here is derived from an EMBL/GenBank/DDBJ whole genome shotgun (WGS) entry which is preliminary data.</text>
</comment>
<dbReference type="HOGENOM" id="CLU_2303926_0_0_5"/>
<dbReference type="Proteomes" id="UP000019666">
    <property type="component" value="Unassembled WGS sequence"/>
</dbReference>
<protein>
    <submittedName>
        <fullName evidence="2">Uncharacterized protein</fullName>
    </submittedName>
</protein>
<evidence type="ECO:0000313" key="3">
    <source>
        <dbReference type="Proteomes" id="UP000019666"/>
    </source>
</evidence>
<keyword evidence="1" id="KW-0812">Transmembrane</keyword>
<reference evidence="2 3" key="1">
    <citation type="submission" date="2013-02" db="EMBL/GenBank/DDBJ databases">
        <authorList>
            <person name="Fiebig A."/>
            <person name="Goeker M."/>
            <person name="Klenk H.-P.P."/>
        </authorList>
    </citation>
    <scope>NUCLEOTIDE SEQUENCE [LARGE SCALE GENOMIC DNA]</scope>
    <source>
        <strain evidence="2 3">DSM 19309</strain>
    </source>
</reference>
<evidence type="ECO:0000313" key="2">
    <source>
        <dbReference type="EMBL" id="EYD76379.1"/>
    </source>
</evidence>
<dbReference type="AlphaFoldDB" id="A0A017HRI6"/>
<feature type="transmembrane region" description="Helical" evidence="1">
    <location>
        <begin position="12"/>
        <end position="33"/>
    </location>
</feature>